<keyword evidence="7" id="KW-0630">Potassium</keyword>
<name>A0AA91BT13_9RHOB</name>
<dbReference type="PANTHER" id="PTHR11537:SF254">
    <property type="entry name" value="POTASSIUM VOLTAGE-GATED CHANNEL PROTEIN SHAB"/>
    <property type="match status" value="1"/>
</dbReference>
<gene>
    <name evidence="14" type="ORF">GS634_19080</name>
</gene>
<feature type="domain" description="Ion transport" evidence="13">
    <location>
        <begin position="32"/>
        <end position="247"/>
    </location>
</feature>
<organism evidence="14 15">
    <name type="scientific">Ruegeria atlantica</name>
    <dbReference type="NCBI Taxonomy" id="81569"/>
    <lineage>
        <taxon>Bacteria</taxon>
        <taxon>Pseudomonadati</taxon>
        <taxon>Pseudomonadota</taxon>
        <taxon>Alphaproteobacteria</taxon>
        <taxon>Rhodobacterales</taxon>
        <taxon>Roseobacteraceae</taxon>
        <taxon>Ruegeria</taxon>
    </lineage>
</organism>
<dbReference type="GO" id="GO:0005249">
    <property type="term" value="F:voltage-gated potassium channel activity"/>
    <property type="evidence" value="ECO:0007669"/>
    <property type="project" value="InterPro"/>
</dbReference>
<dbReference type="PANTHER" id="PTHR11537">
    <property type="entry name" value="VOLTAGE-GATED POTASSIUM CHANNEL"/>
    <property type="match status" value="1"/>
</dbReference>
<dbReference type="Pfam" id="PF00520">
    <property type="entry name" value="Ion_trans"/>
    <property type="match status" value="1"/>
</dbReference>
<dbReference type="Gene3D" id="1.10.287.70">
    <property type="match status" value="1"/>
</dbReference>
<dbReference type="RefSeq" id="WP_171206320.1">
    <property type="nucleotide sequence ID" value="NZ_WVRA01000009.1"/>
</dbReference>
<evidence type="ECO:0000259" key="13">
    <source>
        <dbReference type="Pfam" id="PF00520"/>
    </source>
</evidence>
<dbReference type="SUPFAM" id="SSF81324">
    <property type="entry name" value="Voltage-gated potassium channels"/>
    <property type="match status" value="1"/>
</dbReference>
<dbReference type="InterPro" id="IPR028325">
    <property type="entry name" value="VG_K_chnl"/>
</dbReference>
<dbReference type="AlphaFoldDB" id="A0AA91BT13"/>
<feature type="transmembrane region" description="Helical" evidence="12">
    <location>
        <begin position="219"/>
        <end position="243"/>
    </location>
</feature>
<proteinExistence type="predicted"/>
<keyword evidence="3" id="KW-0633">Potassium transport</keyword>
<evidence type="ECO:0000256" key="3">
    <source>
        <dbReference type="ARBA" id="ARBA00022538"/>
    </source>
</evidence>
<keyword evidence="11" id="KW-0407">Ion channel</keyword>
<evidence type="ECO:0000256" key="7">
    <source>
        <dbReference type="ARBA" id="ARBA00022958"/>
    </source>
</evidence>
<evidence type="ECO:0000256" key="2">
    <source>
        <dbReference type="ARBA" id="ARBA00022448"/>
    </source>
</evidence>
<feature type="transmembrane region" description="Helical" evidence="12">
    <location>
        <begin position="187"/>
        <end position="207"/>
    </location>
</feature>
<dbReference type="Gene3D" id="1.20.120.350">
    <property type="entry name" value="Voltage-gated potassium channels. Chain C"/>
    <property type="match status" value="1"/>
</dbReference>
<reference evidence="14" key="1">
    <citation type="submission" date="2019-12" db="EMBL/GenBank/DDBJ databases">
        <title>Ruegeria JWLKs population differentiation of coral mucus and skeleton niches.</title>
        <authorList>
            <person name="Luo D."/>
        </authorList>
    </citation>
    <scope>NUCLEOTIDE SEQUENCE</scope>
    <source>
        <strain evidence="14">HKCCD6181</strain>
    </source>
</reference>
<dbReference type="InterPro" id="IPR027359">
    <property type="entry name" value="Volt_channel_dom_sf"/>
</dbReference>
<dbReference type="InterPro" id="IPR005821">
    <property type="entry name" value="Ion_trans_dom"/>
</dbReference>
<evidence type="ECO:0000256" key="8">
    <source>
        <dbReference type="ARBA" id="ARBA00022989"/>
    </source>
</evidence>
<dbReference type="PRINTS" id="PR00169">
    <property type="entry name" value="KCHANNEL"/>
</dbReference>
<keyword evidence="4 12" id="KW-0812">Transmembrane</keyword>
<comment type="caution">
    <text evidence="14">The sequence shown here is derived from an EMBL/GenBank/DDBJ whole genome shotgun (WGS) entry which is preliminary data.</text>
</comment>
<keyword evidence="2" id="KW-0813">Transport</keyword>
<keyword evidence="5" id="KW-0631">Potassium channel</keyword>
<feature type="transmembrane region" description="Helical" evidence="12">
    <location>
        <begin position="157"/>
        <end position="178"/>
    </location>
</feature>
<keyword evidence="8 12" id="KW-1133">Transmembrane helix</keyword>
<evidence type="ECO:0000256" key="1">
    <source>
        <dbReference type="ARBA" id="ARBA00004141"/>
    </source>
</evidence>
<keyword evidence="6" id="KW-0851">Voltage-gated channel</keyword>
<evidence type="ECO:0000313" key="14">
    <source>
        <dbReference type="EMBL" id="NOE20232.1"/>
    </source>
</evidence>
<protein>
    <submittedName>
        <fullName evidence="14">Ion transporter</fullName>
    </submittedName>
</protein>
<keyword evidence="9" id="KW-0406">Ion transport</keyword>
<evidence type="ECO:0000256" key="6">
    <source>
        <dbReference type="ARBA" id="ARBA00022882"/>
    </source>
</evidence>
<dbReference type="GO" id="GO:0001508">
    <property type="term" value="P:action potential"/>
    <property type="evidence" value="ECO:0007669"/>
    <property type="project" value="TreeGrafter"/>
</dbReference>
<evidence type="ECO:0000256" key="4">
    <source>
        <dbReference type="ARBA" id="ARBA00022692"/>
    </source>
</evidence>
<feature type="transmembrane region" description="Helical" evidence="12">
    <location>
        <begin position="95"/>
        <end position="119"/>
    </location>
</feature>
<dbReference type="GO" id="GO:0008076">
    <property type="term" value="C:voltage-gated potassium channel complex"/>
    <property type="evidence" value="ECO:0007669"/>
    <property type="project" value="InterPro"/>
</dbReference>
<dbReference type="Proteomes" id="UP000597886">
    <property type="component" value="Unassembled WGS sequence"/>
</dbReference>
<evidence type="ECO:0000256" key="5">
    <source>
        <dbReference type="ARBA" id="ARBA00022826"/>
    </source>
</evidence>
<evidence type="ECO:0000256" key="12">
    <source>
        <dbReference type="SAM" id="Phobius"/>
    </source>
</evidence>
<keyword evidence="10 12" id="KW-0472">Membrane</keyword>
<evidence type="ECO:0000256" key="10">
    <source>
        <dbReference type="ARBA" id="ARBA00023136"/>
    </source>
</evidence>
<evidence type="ECO:0000256" key="11">
    <source>
        <dbReference type="ARBA" id="ARBA00023303"/>
    </source>
</evidence>
<feature type="transmembrane region" description="Helical" evidence="12">
    <location>
        <begin position="30"/>
        <end position="49"/>
    </location>
</feature>
<feature type="transmembrane region" description="Helical" evidence="12">
    <location>
        <begin position="61"/>
        <end position="83"/>
    </location>
</feature>
<sequence>MSEAVTNSGYLKRKVYWWLERPDRAATGPWLLEIALIALITLNVAAVILETVDSIYTRWGLALNLFEGFSLFVFVVEYAARLWVATENPSYKTRAAWAVSPIAIIDLLAILPALLYLIFPVDLRLLRTFRMLRLLKLTRYSPALGMLLAVFEEEAGAFFAGFFILMVMLIFAASGAWLAEHEAQPEAFGSIPAAMWWAMATLTTVGYGDVTPVTVAGKIFGAAITVIGIGMAALPAGIIASGLNDQLHRRRASLEREFRKALEDGDICDADEAVIEAVRKQLGLSRRAADHIRNRVHAETVSQADHCPTCGQTVQKAKPQA</sequence>
<evidence type="ECO:0000313" key="15">
    <source>
        <dbReference type="Proteomes" id="UP000597886"/>
    </source>
</evidence>
<accession>A0AA91BT13</accession>
<comment type="subcellular location">
    <subcellularLocation>
        <location evidence="1">Membrane</location>
        <topology evidence="1">Multi-pass membrane protein</topology>
    </subcellularLocation>
</comment>
<dbReference type="EMBL" id="WVRA01000009">
    <property type="protein sequence ID" value="NOE20232.1"/>
    <property type="molecule type" value="Genomic_DNA"/>
</dbReference>
<evidence type="ECO:0000256" key="9">
    <source>
        <dbReference type="ARBA" id="ARBA00023065"/>
    </source>
</evidence>